<feature type="DNA-binding region" description="H-T-H motif" evidence="5">
    <location>
        <begin position="35"/>
        <end position="54"/>
    </location>
</feature>
<keyword evidence="1" id="KW-0678">Repressor</keyword>
<evidence type="ECO:0000256" key="2">
    <source>
        <dbReference type="ARBA" id="ARBA00023015"/>
    </source>
</evidence>
<dbReference type="GO" id="GO:0000976">
    <property type="term" value="F:transcription cis-regulatory region binding"/>
    <property type="evidence" value="ECO:0007669"/>
    <property type="project" value="TreeGrafter"/>
</dbReference>
<evidence type="ECO:0000256" key="1">
    <source>
        <dbReference type="ARBA" id="ARBA00022491"/>
    </source>
</evidence>
<keyword evidence="4" id="KW-0804">Transcription</keyword>
<evidence type="ECO:0000256" key="3">
    <source>
        <dbReference type="ARBA" id="ARBA00023125"/>
    </source>
</evidence>
<dbReference type="PRINTS" id="PR00400">
    <property type="entry name" value="TETREPRESSOR"/>
</dbReference>
<keyword evidence="8" id="KW-1185">Reference proteome</keyword>
<gene>
    <name evidence="7" type="ORF">DMP10_11795</name>
</gene>
<dbReference type="Pfam" id="PF00440">
    <property type="entry name" value="TetR_N"/>
    <property type="match status" value="1"/>
</dbReference>
<dbReference type="InterPro" id="IPR004111">
    <property type="entry name" value="Repressor_TetR_C"/>
</dbReference>
<dbReference type="PANTHER" id="PTHR30055:SF151">
    <property type="entry name" value="TRANSCRIPTIONAL REGULATORY PROTEIN"/>
    <property type="match status" value="1"/>
</dbReference>
<dbReference type="RefSeq" id="WP_117285026.1">
    <property type="nucleotide sequence ID" value="NZ_JAMTCE010000007.1"/>
</dbReference>
<dbReference type="GO" id="GO:0045892">
    <property type="term" value="P:negative regulation of DNA-templated transcription"/>
    <property type="evidence" value="ECO:0007669"/>
    <property type="project" value="InterPro"/>
</dbReference>
<dbReference type="Proteomes" id="UP000278327">
    <property type="component" value="Unassembled WGS sequence"/>
</dbReference>
<dbReference type="SUPFAM" id="SSF46689">
    <property type="entry name" value="Homeodomain-like"/>
    <property type="match status" value="1"/>
</dbReference>
<accession>A0A3N0AMV6</accession>
<proteinExistence type="predicted"/>
<dbReference type="InterPro" id="IPR036271">
    <property type="entry name" value="Tet_transcr_reg_TetR-rel_C_sf"/>
</dbReference>
<comment type="caution">
    <text evidence="7">The sequence shown here is derived from an EMBL/GenBank/DDBJ whole genome shotgun (WGS) entry which is preliminary data.</text>
</comment>
<feature type="domain" description="HTH tetR-type" evidence="6">
    <location>
        <begin position="12"/>
        <end position="72"/>
    </location>
</feature>
<name>A0A3N0AMV6_9ACTN</name>
<keyword evidence="3 5" id="KW-0238">DNA-binding</keyword>
<dbReference type="GO" id="GO:0003700">
    <property type="term" value="F:DNA-binding transcription factor activity"/>
    <property type="evidence" value="ECO:0007669"/>
    <property type="project" value="TreeGrafter"/>
</dbReference>
<keyword evidence="2" id="KW-0805">Transcription regulation</keyword>
<evidence type="ECO:0000259" key="6">
    <source>
        <dbReference type="PROSITE" id="PS50977"/>
    </source>
</evidence>
<reference evidence="7 8" key="1">
    <citation type="journal article" date="2019" name="Microbiol. Resour. Announc.">
        <title>Draft Genome Sequences of Type Strains of Gordonibacter faecihominis, Paraeggerthella hongkongensis, Parvibacter caecicola,Slackia equolifaciens, Slackia faecicanis, and Slackia isoflavoniconvertens.</title>
        <authorList>
            <person name="Danylec N."/>
            <person name="Stoll D.A."/>
            <person name="Dotsch A."/>
            <person name="Huch M."/>
        </authorList>
    </citation>
    <scope>NUCLEOTIDE SEQUENCE [LARGE SCALE GENOMIC DNA]</scope>
    <source>
        <strain evidence="7 8">DSM 18785</strain>
    </source>
</reference>
<evidence type="ECO:0000256" key="4">
    <source>
        <dbReference type="ARBA" id="ARBA00023163"/>
    </source>
</evidence>
<sequence>MARGSVQENRPPLSRDAIVDVATELIEREGLSSFTMRSLGRELGVSAMAIYGYFESRGDVLTAVLERFMATIDTDPVPGERWDDTLRRIMTSIYVEEMAHPELASIEITPGAGNAGLARHTEKIVALHLDQGIPVPVLKRAWAMVDAFLAGFTDNAIEERAIANLPGGAHAPSSEHDLALWEEIVMDAHSDEAFACGIEIIIEGIRGLAAPDPCDWRTSE</sequence>
<dbReference type="SUPFAM" id="SSF48498">
    <property type="entry name" value="Tetracyclin repressor-like, C-terminal domain"/>
    <property type="match status" value="1"/>
</dbReference>
<dbReference type="InterPro" id="IPR003012">
    <property type="entry name" value="Tet_transcr_reg_TetR"/>
</dbReference>
<dbReference type="InterPro" id="IPR050109">
    <property type="entry name" value="HTH-type_TetR-like_transc_reg"/>
</dbReference>
<dbReference type="GO" id="GO:0046677">
    <property type="term" value="P:response to antibiotic"/>
    <property type="evidence" value="ECO:0007669"/>
    <property type="project" value="InterPro"/>
</dbReference>
<dbReference type="PROSITE" id="PS50977">
    <property type="entry name" value="HTH_TETR_2"/>
    <property type="match status" value="1"/>
</dbReference>
<protein>
    <submittedName>
        <fullName evidence="7">TetR/AcrR family transcriptional regulator</fullName>
    </submittedName>
</protein>
<evidence type="ECO:0000256" key="5">
    <source>
        <dbReference type="PROSITE-ProRule" id="PRU00335"/>
    </source>
</evidence>
<dbReference type="EMBL" id="QICA01000028">
    <property type="protein sequence ID" value="RNL35724.1"/>
    <property type="molecule type" value="Genomic_DNA"/>
</dbReference>
<dbReference type="AlphaFoldDB" id="A0A3N0AMV6"/>
<dbReference type="PRINTS" id="PR00455">
    <property type="entry name" value="HTHTETR"/>
</dbReference>
<organism evidence="7 8">
    <name type="scientific">Adlercreutzia equolifaciens subsp. celatus DSM 18785</name>
    <dbReference type="NCBI Taxonomy" id="1121021"/>
    <lineage>
        <taxon>Bacteria</taxon>
        <taxon>Bacillati</taxon>
        <taxon>Actinomycetota</taxon>
        <taxon>Coriobacteriia</taxon>
        <taxon>Eggerthellales</taxon>
        <taxon>Eggerthellaceae</taxon>
        <taxon>Adlercreutzia</taxon>
    </lineage>
</organism>
<dbReference type="PANTHER" id="PTHR30055">
    <property type="entry name" value="HTH-TYPE TRANSCRIPTIONAL REGULATOR RUTR"/>
    <property type="match status" value="1"/>
</dbReference>
<dbReference type="InterPro" id="IPR009057">
    <property type="entry name" value="Homeodomain-like_sf"/>
</dbReference>
<dbReference type="Pfam" id="PF02909">
    <property type="entry name" value="TetR_C_1"/>
    <property type="match status" value="1"/>
</dbReference>
<evidence type="ECO:0000313" key="7">
    <source>
        <dbReference type="EMBL" id="RNL35724.1"/>
    </source>
</evidence>
<evidence type="ECO:0000313" key="8">
    <source>
        <dbReference type="Proteomes" id="UP000278327"/>
    </source>
</evidence>
<dbReference type="Gene3D" id="1.10.357.10">
    <property type="entry name" value="Tetracycline Repressor, domain 2"/>
    <property type="match status" value="1"/>
</dbReference>
<dbReference type="InterPro" id="IPR001647">
    <property type="entry name" value="HTH_TetR"/>
</dbReference>